<accession>A0A644UJL6</accession>
<dbReference type="InterPro" id="IPR051533">
    <property type="entry name" value="WaaL-like"/>
</dbReference>
<reference evidence="2" key="1">
    <citation type="submission" date="2019-08" db="EMBL/GenBank/DDBJ databases">
        <authorList>
            <person name="Kucharzyk K."/>
            <person name="Murdoch R.W."/>
            <person name="Higgins S."/>
            <person name="Loffler F."/>
        </authorList>
    </citation>
    <scope>NUCLEOTIDE SEQUENCE</scope>
</reference>
<sequence length="382" mass="44647">MPGNKNYIVIFILFVIYYSQGSFYQTGSILSQISLFLILSISFYYFIKLQFVKNNKNSFNRAWTILLLINIIGFIFTADFNNLNHVSMLKNTLGCMLPFYPFYYFSIKNQLNPSYYISFFLIILPITIFQYYNNQITVYNNSISSDINLVNNVAYSFVSLMPYILFFKNKKLIPVILLGLIMAFIIQGAKRGAIISGISILFLYFYFQFKIIDKKNKIKGYLTAIIVILLLSSFAYYKFINNDFLVNRMIAITEGDSSGRDYIYKTIFTHWYKESNLANYIFGYGYASSLKITNGLFAHNDWLELLSNFGLIGIISYLYLFYIAIRYCFNKEWNLDKRILMITITISWFIITLVSMWYTTLNGYTQAIILAYLVGSKNKSIR</sequence>
<proteinExistence type="predicted"/>
<dbReference type="PANTHER" id="PTHR37422:SF17">
    <property type="entry name" value="O-ANTIGEN LIGASE"/>
    <property type="match status" value="1"/>
</dbReference>
<protein>
    <recommendedName>
        <fullName evidence="3">O-antigen ligase</fullName>
    </recommendedName>
</protein>
<gene>
    <name evidence="2" type="ORF">SDC9_24999</name>
</gene>
<evidence type="ECO:0008006" key="3">
    <source>
        <dbReference type="Google" id="ProtNLM"/>
    </source>
</evidence>
<dbReference type="AlphaFoldDB" id="A0A644UJL6"/>
<feature type="transmembrane region" description="Helical" evidence="1">
    <location>
        <begin position="221"/>
        <end position="239"/>
    </location>
</feature>
<organism evidence="2">
    <name type="scientific">bioreactor metagenome</name>
    <dbReference type="NCBI Taxonomy" id="1076179"/>
    <lineage>
        <taxon>unclassified sequences</taxon>
        <taxon>metagenomes</taxon>
        <taxon>ecological metagenomes</taxon>
    </lineage>
</organism>
<keyword evidence="1" id="KW-1133">Transmembrane helix</keyword>
<evidence type="ECO:0000256" key="1">
    <source>
        <dbReference type="SAM" id="Phobius"/>
    </source>
</evidence>
<feature type="transmembrane region" description="Helical" evidence="1">
    <location>
        <begin position="7"/>
        <end position="23"/>
    </location>
</feature>
<dbReference type="PANTHER" id="PTHR37422">
    <property type="entry name" value="TEICHURONIC ACID BIOSYNTHESIS PROTEIN TUAE"/>
    <property type="match status" value="1"/>
</dbReference>
<evidence type="ECO:0000313" key="2">
    <source>
        <dbReference type="EMBL" id="MPL79124.1"/>
    </source>
</evidence>
<feature type="transmembrane region" description="Helical" evidence="1">
    <location>
        <begin position="172"/>
        <end position="187"/>
    </location>
</feature>
<feature type="transmembrane region" description="Helical" evidence="1">
    <location>
        <begin position="88"/>
        <end position="107"/>
    </location>
</feature>
<feature type="transmembrane region" description="Helical" evidence="1">
    <location>
        <begin position="339"/>
        <end position="358"/>
    </location>
</feature>
<feature type="transmembrane region" description="Helical" evidence="1">
    <location>
        <begin position="59"/>
        <end position="76"/>
    </location>
</feature>
<keyword evidence="1" id="KW-0472">Membrane</keyword>
<comment type="caution">
    <text evidence="2">The sequence shown here is derived from an EMBL/GenBank/DDBJ whole genome shotgun (WGS) entry which is preliminary data.</text>
</comment>
<dbReference type="EMBL" id="VSSQ01000123">
    <property type="protein sequence ID" value="MPL79124.1"/>
    <property type="molecule type" value="Genomic_DNA"/>
</dbReference>
<feature type="transmembrane region" description="Helical" evidence="1">
    <location>
        <begin position="193"/>
        <end position="209"/>
    </location>
</feature>
<feature type="transmembrane region" description="Helical" evidence="1">
    <location>
        <begin position="147"/>
        <end position="165"/>
    </location>
</feature>
<feature type="transmembrane region" description="Helical" evidence="1">
    <location>
        <begin position="29"/>
        <end position="47"/>
    </location>
</feature>
<keyword evidence="1" id="KW-0812">Transmembrane</keyword>
<name>A0A644UJL6_9ZZZZ</name>
<feature type="transmembrane region" description="Helical" evidence="1">
    <location>
        <begin position="305"/>
        <end position="327"/>
    </location>
</feature>
<feature type="transmembrane region" description="Helical" evidence="1">
    <location>
        <begin position="114"/>
        <end position="132"/>
    </location>
</feature>